<evidence type="ECO:0000313" key="1">
    <source>
        <dbReference type="EMBL" id="HHO74123.1"/>
    </source>
</evidence>
<accession>A0A7C5SX94</accession>
<organism evidence="1">
    <name type="scientific">Thermocrinis ruber</name>
    <dbReference type="NCBI Taxonomy" id="75906"/>
    <lineage>
        <taxon>Bacteria</taxon>
        <taxon>Pseudomonadati</taxon>
        <taxon>Aquificota</taxon>
        <taxon>Aquificia</taxon>
        <taxon>Aquificales</taxon>
        <taxon>Aquificaceae</taxon>
        <taxon>Thermocrinis</taxon>
    </lineage>
</organism>
<dbReference type="EMBL" id="DSAC01000070">
    <property type="protein sequence ID" value="HHO74123.1"/>
    <property type="molecule type" value="Genomic_DNA"/>
</dbReference>
<comment type="caution">
    <text evidence="1">The sequence shown here is derived from an EMBL/GenBank/DDBJ whole genome shotgun (WGS) entry which is preliminary data.</text>
</comment>
<name>A0A7C5SX94_9AQUI</name>
<gene>
    <name evidence="1" type="ORF">ENN04_05715</name>
</gene>
<reference evidence="1" key="1">
    <citation type="journal article" date="2020" name="mSystems">
        <title>Genome- and Community-Level Interaction Insights into Carbon Utilization and Element Cycling Functions of Hydrothermarchaeota in Hydrothermal Sediment.</title>
        <authorList>
            <person name="Zhou Z."/>
            <person name="Liu Y."/>
            <person name="Xu W."/>
            <person name="Pan J."/>
            <person name="Luo Z.H."/>
            <person name="Li M."/>
        </authorList>
    </citation>
    <scope>NUCLEOTIDE SEQUENCE [LARGE SCALE GENOMIC DNA]</scope>
    <source>
        <strain evidence="1">SpSt-114</strain>
    </source>
</reference>
<dbReference type="AlphaFoldDB" id="A0A7C5SX94"/>
<sequence length="67" mass="7675">MKAKVIVQEGQALVVELENGVKRTIKIDRAVDLKGKEVFLVWEGGIIPTVQLSIKHTWRRNFWEGCL</sequence>
<proteinExistence type="predicted"/>
<protein>
    <submittedName>
        <fullName evidence="1">Uncharacterized protein</fullName>
    </submittedName>
</protein>